<proteinExistence type="predicted"/>
<gene>
    <name evidence="2" type="ORF">CERZMDRAFT_97686</name>
</gene>
<feature type="region of interest" description="Disordered" evidence="1">
    <location>
        <begin position="44"/>
        <end position="76"/>
    </location>
</feature>
<dbReference type="Proteomes" id="UP000799539">
    <property type="component" value="Unassembled WGS sequence"/>
</dbReference>
<dbReference type="EMBL" id="ML992673">
    <property type="protein sequence ID" value="KAF2212413.1"/>
    <property type="molecule type" value="Genomic_DNA"/>
</dbReference>
<evidence type="ECO:0000313" key="2">
    <source>
        <dbReference type="EMBL" id="KAF2212413.1"/>
    </source>
</evidence>
<evidence type="ECO:0000313" key="3">
    <source>
        <dbReference type="Proteomes" id="UP000799539"/>
    </source>
</evidence>
<dbReference type="InterPro" id="IPR012677">
    <property type="entry name" value="Nucleotide-bd_a/b_plait_sf"/>
</dbReference>
<organism evidence="2 3">
    <name type="scientific">Cercospora zeae-maydis SCOH1-5</name>
    <dbReference type="NCBI Taxonomy" id="717836"/>
    <lineage>
        <taxon>Eukaryota</taxon>
        <taxon>Fungi</taxon>
        <taxon>Dikarya</taxon>
        <taxon>Ascomycota</taxon>
        <taxon>Pezizomycotina</taxon>
        <taxon>Dothideomycetes</taxon>
        <taxon>Dothideomycetidae</taxon>
        <taxon>Mycosphaerellales</taxon>
        <taxon>Mycosphaerellaceae</taxon>
        <taxon>Cercospora</taxon>
    </lineage>
</organism>
<feature type="region of interest" description="Disordered" evidence="1">
    <location>
        <begin position="860"/>
        <end position="881"/>
    </location>
</feature>
<feature type="compositionally biased region" description="Polar residues" evidence="1">
    <location>
        <begin position="112"/>
        <end position="123"/>
    </location>
</feature>
<feature type="region of interest" description="Disordered" evidence="1">
    <location>
        <begin position="90"/>
        <end position="129"/>
    </location>
</feature>
<protein>
    <submittedName>
        <fullName evidence="2">Uncharacterized protein</fullName>
    </submittedName>
</protein>
<accession>A0A6A6FG91</accession>
<dbReference type="OrthoDB" id="336240at2759"/>
<feature type="compositionally biased region" description="Polar residues" evidence="1">
    <location>
        <begin position="90"/>
        <end position="103"/>
    </location>
</feature>
<sequence length="881" mass="95643">MNPQAPPFVPTHHSLTDDSDIRHLLVTARRVIVTSVWNAAVLRKQKDHSPEVSPASSRPGSVASLTGASSNAAGEEEASPWAYIDSYLRNQHQSTSSRASTPVQQPPDGTRADTSAMNGNIKNNDWPPRNAPVVGDGGAHAARFPYPLPATPQHGGFPTTNAALLSNTALRGGVNNNFVPRSNGVATGPSAMSNARYGNGSLTGGHTPLAGNAYANDPYITRRPDSALGSDESRSTIAGSKGSLAITQTPPPRVNSVPRRNRDSFGSNTTFATQLVQPTRQPMPAPKGNQMPQRSVDPFNQYGSSLGAQHLAAPVAQRRMNGGPQLLTGMDTNVHGIAASLSNMRLSHMGGQSDSNGSSSTSVGFPVHYNQESTARTLAEMIKRGETEDPYDRNMARYTTAQRQPNPSFGPARFSNSRMFATIDDSSSSPTPSQALVPIKKGRPDWIDLAKEGNMRPNLEEAFEALPFEELCRGWSNHRGGVVRIKDIPYAATRQEMTAFLGRNAQILRQPEGSPFHAIHILMERESGKTLDCFIEVATPAEATWIARQFARRVDQKRPPKVGDRIVEVVFSSQDELMFELFPRAKHVRWSNGRPVVDRSERKYYKDQSAVGFQGFLHPEELVALLKHATMNERSPFASKCPCRIYEAMITLLYKYPWCAIDEITIAERRAIYDSCMSLIKNLITTLRRSNLQHSSNQPTPGVLQELTTAALVCPGFTEKQKASVIAAVVQGGFKGMAGGRDLNVKLGGHHAFSASWPFSALGIPADVEEDVLAYYAQLFREATYEPKTTSLAALKASAGHQNPMGNWRIDYGNDPSSLTLAQVGQIEYDAVEKVLKSICAEGSGEPRAFNSYSAPVSIGRESSSSGGSGSTGQRTYHSLF</sequence>
<dbReference type="AlphaFoldDB" id="A0A6A6FG91"/>
<feature type="region of interest" description="Disordered" evidence="1">
    <location>
        <begin position="215"/>
        <end position="292"/>
    </location>
</feature>
<reference evidence="2" key="1">
    <citation type="journal article" date="2020" name="Stud. Mycol.">
        <title>101 Dothideomycetes genomes: a test case for predicting lifestyles and emergence of pathogens.</title>
        <authorList>
            <person name="Haridas S."/>
            <person name="Albert R."/>
            <person name="Binder M."/>
            <person name="Bloem J."/>
            <person name="Labutti K."/>
            <person name="Salamov A."/>
            <person name="Andreopoulos B."/>
            <person name="Baker S."/>
            <person name="Barry K."/>
            <person name="Bills G."/>
            <person name="Bluhm B."/>
            <person name="Cannon C."/>
            <person name="Castanera R."/>
            <person name="Culley D."/>
            <person name="Daum C."/>
            <person name="Ezra D."/>
            <person name="Gonzalez J."/>
            <person name="Henrissat B."/>
            <person name="Kuo A."/>
            <person name="Liang C."/>
            <person name="Lipzen A."/>
            <person name="Lutzoni F."/>
            <person name="Magnuson J."/>
            <person name="Mondo S."/>
            <person name="Nolan M."/>
            <person name="Ohm R."/>
            <person name="Pangilinan J."/>
            <person name="Park H.-J."/>
            <person name="Ramirez L."/>
            <person name="Alfaro M."/>
            <person name="Sun H."/>
            <person name="Tritt A."/>
            <person name="Yoshinaga Y."/>
            <person name="Zwiers L.-H."/>
            <person name="Turgeon B."/>
            <person name="Goodwin S."/>
            <person name="Spatafora J."/>
            <person name="Crous P."/>
            <person name="Grigoriev I."/>
        </authorList>
    </citation>
    <scope>NUCLEOTIDE SEQUENCE</scope>
    <source>
        <strain evidence="2">SCOH1-5</strain>
    </source>
</reference>
<feature type="compositionally biased region" description="Polar residues" evidence="1">
    <location>
        <begin position="264"/>
        <end position="280"/>
    </location>
</feature>
<keyword evidence="3" id="KW-1185">Reference proteome</keyword>
<evidence type="ECO:0000256" key="1">
    <source>
        <dbReference type="SAM" id="MobiDB-lite"/>
    </source>
</evidence>
<dbReference type="Gene3D" id="3.30.70.330">
    <property type="match status" value="1"/>
</dbReference>
<feature type="compositionally biased region" description="Polar residues" evidence="1">
    <location>
        <begin position="54"/>
        <end position="66"/>
    </location>
</feature>
<name>A0A6A6FG91_9PEZI</name>